<protein>
    <submittedName>
        <fullName evidence="3">Uncharacterized protein</fullName>
    </submittedName>
</protein>
<keyword evidence="2" id="KW-1133">Transmembrane helix</keyword>
<dbReference type="EMBL" id="JBHUDC010000003">
    <property type="protein sequence ID" value="MFD1513044.1"/>
    <property type="molecule type" value="Genomic_DNA"/>
</dbReference>
<proteinExistence type="predicted"/>
<dbReference type="Proteomes" id="UP001597187">
    <property type="component" value="Unassembled WGS sequence"/>
</dbReference>
<keyword evidence="4" id="KW-1185">Reference proteome</keyword>
<sequence>MQRRAAAVLFVFFLVMGASAYSVISVAEEPAIELPNEQAYGNGTNFTEDGQEYRVLTEMSEGGGGGGHGGGGGGATAAGTLQWYVPEVAQNQTYDNGTAAEVFNGTYLVTTGVSPNLDAAYVNASGGVIPYASAGQAMSSGNDSGNASGGNTTGTAAPNATNASGGGANVSAGTATPAPTAGNGSNASSGANAANASNGSSAGPSVPAQQSNQSNGSSSLYVPAENTLVFTNTTDLAATLESDSAVYNETVTSEGQAFVRYRSNGSFVPLSEYLPRAEQTRVQEGDSFQLQIEIDTFSDSKTLNVSATVANVTNESAVIEYTAPQYNTAELESGANVTLANGDQRVVNLQTEGHGNDTSVSAQFGSNYTEYSQQAATQESYHDRITGLWNVLVICSIAGMLVIGLAFLPVRG</sequence>
<accession>A0ABD6AW11</accession>
<keyword evidence="2" id="KW-0472">Membrane</keyword>
<reference evidence="3 4" key="1">
    <citation type="journal article" date="2019" name="Int. J. Syst. Evol. Microbiol.">
        <title>The Global Catalogue of Microorganisms (GCM) 10K type strain sequencing project: providing services to taxonomists for standard genome sequencing and annotation.</title>
        <authorList>
            <consortium name="The Broad Institute Genomics Platform"/>
            <consortium name="The Broad Institute Genome Sequencing Center for Infectious Disease"/>
            <person name="Wu L."/>
            <person name="Ma J."/>
        </authorList>
    </citation>
    <scope>NUCLEOTIDE SEQUENCE [LARGE SCALE GENOMIC DNA]</scope>
    <source>
        <strain evidence="3 4">CGMCC 1.12563</strain>
    </source>
</reference>
<feature type="compositionally biased region" description="Low complexity" evidence="1">
    <location>
        <begin position="153"/>
        <end position="219"/>
    </location>
</feature>
<comment type="caution">
    <text evidence="3">The sequence shown here is derived from an EMBL/GenBank/DDBJ whole genome shotgun (WGS) entry which is preliminary data.</text>
</comment>
<evidence type="ECO:0000256" key="1">
    <source>
        <dbReference type="SAM" id="MobiDB-lite"/>
    </source>
</evidence>
<gene>
    <name evidence="3" type="ORF">ACFSBT_07100</name>
</gene>
<evidence type="ECO:0000313" key="3">
    <source>
        <dbReference type="EMBL" id="MFD1513044.1"/>
    </source>
</evidence>
<evidence type="ECO:0000313" key="4">
    <source>
        <dbReference type="Proteomes" id="UP001597187"/>
    </source>
</evidence>
<evidence type="ECO:0000256" key="2">
    <source>
        <dbReference type="SAM" id="Phobius"/>
    </source>
</evidence>
<dbReference type="RefSeq" id="WP_250873016.1">
    <property type="nucleotide sequence ID" value="NZ_JALXFV010000003.1"/>
</dbReference>
<feature type="transmembrane region" description="Helical" evidence="2">
    <location>
        <begin position="387"/>
        <end position="408"/>
    </location>
</feature>
<keyword evidence="2" id="KW-0812">Transmembrane</keyword>
<name>A0ABD6AW11_9EURY</name>
<organism evidence="3 4">
    <name type="scientific">Halomarina rubra</name>
    <dbReference type="NCBI Taxonomy" id="2071873"/>
    <lineage>
        <taxon>Archaea</taxon>
        <taxon>Methanobacteriati</taxon>
        <taxon>Methanobacteriota</taxon>
        <taxon>Stenosarchaea group</taxon>
        <taxon>Halobacteria</taxon>
        <taxon>Halobacteriales</taxon>
        <taxon>Natronomonadaceae</taxon>
        <taxon>Halomarina</taxon>
    </lineage>
</organism>
<feature type="compositionally biased region" description="Low complexity" evidence="1">
    <location>
        <begin position="137"/>
        <end position="146"/>
    </location>
</feature>
<dbReference type="AlphaFoldDB" id="A0ABD6AW11"/>
<feature type="region of interest" description="Disordered" evidence="1">
    <location>
        <begin position="136"/>
        <end position="220"/>
    </location>
</feature>